<dbReference type="AlphaFoldDB" id="A0A956M5E2"/>
<organism evidence="1 2">
    <name type="scientific">Eiseniibacteriota bacterium</name>
    <dbReference type="NCBI Taxonomy" id="2212470"/>
    <lineage>
        <taxon>Bacteria</taxon>
        <taxon>Candidatus Eiseniibacteriota</taxon>
    </lineage>
</organism>
<protein>
    <submittedName>
        <fullName evidence="1">Metallophosphatase family protein</fullName>
    </submittedName>
</protein>
<dbReference type="EMBL" id="JAGQHR010001188">
    <property type="protein sequence ID" value="MCA9730417.1"/>
    <property type="molecule type" value="Genomic_DNA"/>
</dbReference>
<comment type="caution">
    <text evidence="1">The sequence shown here is derived from an EMBL/GenBank/DDBJ whole genome shotgun (WGS) entry which is preliminary data.</text>
</comment>
<name>A0A956M5E2_UNCEI</name>
<evidence type="ECO:0000313" key="2">
    <source>
        <dbReference type="Proteomes" id="UP000697710"/>
    </source>
</evidence>
<dbReference type="Proteomes" id="UP000697710">
    <property type="component" value="Unassembled WGS sequence"/>
</dbReference>
<evidence type="ECO:0000313" key="1">
    <source>
        <dbReference type="EMBL" id="MCA9730417.1"/>
    </source>
</evidence>
<reference evidence="1" key="1">
    <citation type="submission" date="2020-04" db="EMBL/GenBank/DDBJ databases">
        <authorList>
            <person name="Zhang T."/>
        </authorList>
    </citation>
    <scope>NUCLEOTIDE SEQUENCE</scope>
    <source>
        <strain evidence="1">HKST-UBA01</strain>
    </source>
</reference>
<gene>
    <name evidence="1" type="ORF">KC729_22235</name>
</gene>
<accession>A0A956M5E2</accession>
<reference evidence="1" key="2">
    <citation type="journal article" date="2021" name="Microbiome">
        <title>Successional dynamics and alternative stable states in a saline activated sludge microbial community over 9 years.</title>
        <authorList>
            <person name="Wang Y."/>
            <person name="Ye J."/>
            <person name="Ju F."/>
            <person name="Liu L."/>
            <person name="Boyd J.A."/>
            <person name="Deng Y."/>
            <person name="Parks D.H."/>
            <person name="Jiang X."/>
            <person name="Yin X."/>
            <person name="Woodcroft B.J."/>
            <person name="Tyson G.W."/>
            <person name="Hugenholtz P."/>
            <person name="Polz M.F."/>
            <person name="Zhang T."/>
        </authorList>
    </citation>
    <scope>NUCLEOTIDE SEQUENCE</scope>
    <source>
        <strain evidence="1">HKST-UBA01</strain>
    </source>
</reference>
<sequence length="60" mass="6668">EARIIPVTRQRAAGISQALTNADRLRQWCELTDTPADPLLERLALLEGHDESLTKEDQAA</sequence>
<feature type="non-terminal residue" evidence="1">
    <location>
        <position position="1"/>
    </location>
</feature>
<proteinExistence type="predicted"/>